<dbReference type="PROSITE" id="PS50297">
    <property type="entry name" value="ANK_REP_REGION"/>
    <property type="match status" value="2"/>
</dbReference>
<dbReference type="Gene3D" id="1.25.40.20">
    <property type="entry name" value="Ankyrin repeat-containing domain"/>
    <property type="match status" value="1"/>
</dbReference>
<evidence type="ECO:0000256" key="2">
    <source>
        <dbReference type="SAM" id="MobiDB-lite"/>
    </source>
</evidence>
<dbReference type="Pfam" id="PF00023">
    <property type="entry name" value="Ank"/>
    <property type="match status" value="1"/>
</dbReference>
<dbReference type="GeneID" id="95753973"/>
<evidence type="ECO:0000313" key="4">
    <source>
        <dbReference type="Proteomes" id="UP000241645"/>
    </source>
</evidence>
<keyword evidence="1" id="KW-0040">ANK repeat</keyword>
<dbReference type="Pfam" id="PF12796">
    <property type="entry name" value="Ank_2"/>
    <property type="match status" value="1"/>
</dbReference>
<comment type="caution">
    <text evidence="3">The sequence shown here is derived from an EMBL/GenBank/DDBJ whole genome shotgun (WGS) entry which is preliminary data.</text>
</comment>
<accession>A0ABX5FKI6</accession>
<dbReference type="EMBL" id="PXZO01000064">
    <property type="protein sequence ID" value="PSK03688.1"/>
    <property type="molecule type" value="Genomic_DNA"/>
</dbReference>
<feature type="region of interest" description="Disordered" evidence="2">
    <location>
        <begin position="34"/>
        <end position="99"/>
    </location>
</feature>
<dbReference type="PRINTS" id="PR01415">
    <property type="entry name" value="ANKYRIN"/>
</dbReference>
<protein>
    <submittedName>
        <fullName evidence="3">Ankryin</fullName>
    </submittedName>
</protein>
<name>A0ABX5FKI6_9BACL</name>
<keyword evidence="4" id="KW-1185">Reference proteome</keyword>
<dbReference type="Proteomes" id="UP000241645">
    <property type="component" value="Unassembled WGS sequence"/>
</dbReference>
<feature type="repeat" description="ANK" evidence="1">
    <location>
        <begin position="181"/>
        <end position="213"/>
    </location>
</feature>
<dbReference type="RefSeq" id="WP_106836458.1">
    <property type="nucleotide sequence ID" value="NZ_JARMEW010000006.1"/>
</dbReference>
<dbReference type="SMART" id="SM00248">
    <property type="entry name" value="ANK"/>
    <property type="match status" value="3"/>
</dbReference>
<feature type="compositionally biased region" description="Low complexity" evidence="2">
    <location>
        <begin position="34"/>
        <end position="47"/>
    </location>
</feature>
<proteinExistence type="predicted"/>
<reference evidence="3 4" key="1">
    <citation type="submission" date="2018-03" db="EMBL/GenBank/DDBJ databases">
        <title>Brevisbacillus phylogenomics.</title>
        <authorList>
            <person name="Dunlap C."/>
        </authorList>
    </citation>
    <scope>NUCLEOTIDE SEQUENCE [LARGE SCALE GENOMIC DNA]</scope>
    <source>
        <strain evidence="3 4">NRRL B-41110</strain>
    </source>
</reference>
<dbReference type="PANTHER" id="PTHR24127:SF1">
    <property type="entry name" value="ANKYRIN REPEAT AND EF-HAND DOMAIN-CONTAINING PROTEIN 1"/>
    <property type="match status" value="1"/>
</dbReference>
<dbReference type="InterPro" id="IPR036770">
    <property type="entry name" value="Ankyrin_rpt-contain_sf"/>
</dbReference>
<sequence>MSIKLKRSLLLGSVAVVCLSIWAIVIQNITGTKSLSSNSNSNAQNQNTAADKAPNLKKEINPNPDVPTQDGTPSLSKAKDEVSNQVAKSGKDKSNQPEVSMNLNYDQVIRLTKGDKIVAIADDQLASEEARKARQEIDDSWSRFDALTFNASALDNKIDKVKLYLKAGMDPNAYIEGEVGRKSRPIHAAASNGHLEMAKLLLEHGANPNHLEGKYSVITLAIDNYDMLDVLLKSGAEPDLNYQNHRSPLMRVVQDDSVDLAELLLEHGANPNLSTPYHPDYPSTFMTPLEEARRRGNQEMIALLEAYVRN</sequence>
<evidence type="ECO:0000256" key="1">
    <source>
        <dbReference type="PROSITE-ProRule" id="PRU00023"/>
    </source>
</evidence>
<gene>
    <name evidence="3" type="ORF">C7R92_28250</name>
</gene>
<dbReference type="InterPro" id="IPR002110">
    <property type="entry name" value="Ankyrin_rpt"/>
</dbReference>
<dbReference type="SUPFAM" id="SSF48403">
    <property type="entry name" value="Ankyrin repeat"/>
    <property type="match status" value="1"/>
</dbReference>
<organism evidence="3 4">
    <name type="scientific">Brevibacillus porteri</name>
    <dbReference type="NCBI Taxonomy" id="2126350"/>
    <lineage>
        <taxon>Bacteria</taxon>
        <taxon>Bacillati</taxon>
        <taxon>Bacillota</taxon>
        <taxon>Bacilli</taxon>
        <taxon>Bacillales</taxon>
        <taxon>Paenibacillaceae</taxon>
        <taxon>Brevibacillus</taxon>
    </lineage>
</organism>
<dbReference type="PANTHER" id="PTHR24127">
    <property type="entry name" value="ANKYRIN REPEAT AND EF-HAND DOMAIN-CONTAINING PROTEIN 1"/>
    <property type="match status" value="1"/>
</dbReference>
<dbReference type="PROSITE" id="PS50088">
    <property type="entry name" value="ANK_REPEAT"/>
    <property type="match status" value="2"/>
</dbReference>
<evidence type="ECO:0000313" key="3">
    <source>
        <dbReference type="EMBL" id="PSK03688.1"/>
    </source>
</evidence>
<feature type="repeat" description="ANK" evidence="1">
    <location>
        <begin position="244"/>
        <end position="276"/>
    </location>
</feature>
<dbReference type="InterPro" id="IPR052801">
    <property type="entry name" value="Ankyrin-EF-hand"/>
</dbReference>